<feature type="transmembrane region" description="Helical" evidence="7">
    <location>
        <begin position="389"/>
        <end position="408"/>
    </location>
</feature>
<dbReference type="Proteomes" id="UP000260457">
    <property type="component" value="Chromosome"/>
</dbReference>
<feature type="transmembrane region" description="Helical" evidence="7">
    <location>
        <begin position="221"/>
        <end position="244"/>
    </location>
</feature>
<dbReference type="PANTHER" id="PTHR43341:SF1">
    <property type="entry name" value="GENERAL AMINO-ACID PERMEASE GAP1"/>
    <property type="match status" value="1"/>
</dbReference>
<keyword evidence="12" id="KW-1185">Reference proteome</keyword>
<gene>
    <name evidence="10" type="ORF">CN689_26915</name>
    <name evidence="9" type="ORF">DTO10_22440</name>
</gene>
<dbReference type="Gene3D" id="1.20.1740.10">
    <property type="entry name" value="Amino acid/polyamine transporter I"/>
    <property type="match status" value="1"/>
</dbReference>
<dbReference type="PROSITE" id="PS00218">
    <property type="entry name" value="AMINO_ACID_PERMEASE_1"/>
    <property type="match status" value="1"/>
</dbReference>
<organism evidence="10 11">
    <name type="scientific">Peribacillus butanolivorans</name>
    <dbReference type="NCBI Taxonomy" id="421767"/>
    <lineage>
        <taxon>Bacteria</taxon>
        <taxon>Bacillati</taxon>
        <taxon>Bacillota</taxon>
        <taxon>Bacilli</taxon>
        <taxon>Bacillales</taxon>
        <taxon>Bacillaceae</taxon>
        <taxon>Peribacillus</taxon>
    </lineage>
</organism>
<dbReference type="EMBL" id="NUEQ01000126">
    <property type="protein sequence ID" value="PEJ24683.1"/>
    <property type="molecule type" value="Genomic_DNA"/>
</dbReference>
<comment type="subcellular location">
    <subcellularLocation>
        <location evidence="1">Membrane</location>
        <topology evidence="1">Multi-pass membrane protein</topology>
    </subcellularLocation>
</comment>
<feature type="transmembrane region" description="Helical" evidence="7">
    <location>
        <begin position="108"/>
        <end position="126"/>
    </location>
</feature>
<keyword evidence="6 7" id="KW-0472">Membrane</keyword>
<dbReference type="Pfam" id="PF00324">
    <property type="entry name" value="AA_permease"/>
    <property type="match status" value="1"/>
</dbReference>
<evidence type="ECO:0000256" key="7">
    <source>
        <dbReference type="SAM" id="Phobius"/>
    </source>
</evidence>
<dbReference type="InterPro" id="IPR004841">
    <property type="entry name" value="AA-permease/SLC12A_dom"/>
</dbReference>
<dbReference type="GO" id="GO:0015171">
    <property type="term" value="F:amino acid transmembrane transporter activity"/>
    <property type="evidence" value="ECO:0007669"/>
    <property type="project" value="TreeGrafter"/>
</dbReference>
<keyword evidence="3 7" id="KW-0812">Transmembrane</keyword>
<reference evidence="10 11" key="1">
    <citation type="submission" date="2017-09" db="EMBL/GenBank/DDBJ databases">
        <title>Large-scale bioinformatics analysis of Bacillus genomes uncovers conserved roles of natural products in bacterial physiology.</title>
        <authorList>
            <consortium name="Agbiome Team Llc"/>
            <person name="Bleich R.M."/>
            <person name="Kirk G.J."/>
            <person name="Santa Maria K.C."/>
            <person name="Allen S.E."/>
            <person name="Farag S."/>
            <person name="Shank E.A."/>
            <person name="Bowers A."/>
        </authorList>
    </citation>
    <scope>NUCLEOTIDE SEQUENCE [LARGE SCALE GENOMIC DNA]</scope>
    <source>
        <strain evidence="10 11">AFS003229</strain>
    </source>
</reference>
<feature type="transmembrane region" description="Helical" evidence="7">
    <location>
        <begin position="179"/>
        <end position="200"/>
    </location>
</feature>
<dbReference type="FunFam" id="1.20.1740.10:FF:000001">
    <property type="entry name" value="Amino acid permease"/>
    <property type="match status" value="1"/>
</dbReference>
<evidence type="ECO:0000256" key="5">
    <source>
        <dbReference type="ARBA" id="ARBA00022989"/>
    </source>
</evidence>
<name>A0AAX0RWX8_9BACI</name>
<evidence type="ECO:0000313" key="11">
    <source>
        <dbReference type="Proteomes" id="UP000220106"/>
    </source>
</evidence>
<evidence type="ECO:0000256" key="4">
    <source>
        <dbReference type="ARBA" id="ARBA00022970"/>
    </source>
</evidence>
<accession>A0AAX0RWX8</accession>
<dbReference type="AlphaFoldDB" id="A0AAX0RWX8"/>
<evidence type="ECO:0000256" key="3">
    <source>
        <dbReference type="ARBA" id="ARBA00022692"/>
    </source>
</evidence>
<evidence type="ECO:0000259" key="8">
    <source>
        <dbReference type="Pfam" id="PF00324"/>
    </source>
</evidence>
<evidence type="ECO:0000256" key="6">
    <source>
        <dbReference type="ARBA" id="ARBA00023136"/>
    </source>
</evidence>
<feature type="transmembrane region" description="Helical" evidence="7">
    <location>
        <begin position="138"/>
        <end position="159"/>
    </location>
</feature>
<dbReference type="GO" id="GO:0016020">
    <property type="term" value="C:membrane"/>
    <property type="evidence" value="ECO:0007669"/>
    <property type="project" value="UniProtKB-SubCell"/>
</dbReference>
<reference evidence="9 12" key="2">
    <citation type="submission" date="2018-07" db="EMBL/GenBank/DDBJ databases">
        <title>The molecular basis for the intramolecular migration of carboxyl group in the catabolism of para-hydroxybenzoate via gentisate.</title>
        <authorList>
            <person name="Zhao H."/>
            <person name="Xu Y."/>
            <person name="Lin S."/>
            <person name="Spain J.C."/>
            <person name="Zhou N.-Y."/>
        </authorList>
    </citation>
    <scope>NUCLEOTIDE SEQUENCE [LARGE SCALE GENOMIC DNA]</scope>
    <source>
        <strain evidence="9 12">PHB-7a</strain>
    </source>
</reference>
<dbReference type="KEGG" id="pbut:DTO10_22440"/>
<feature type="domain" description="Amino acid permease/ SLC12A" evidence="8">
    <location>
        <begin position="1"/>
        <end position="447"/>
    </location>
</feature>
<dbReference type="InterPro" id="IPR050524">
    <property type="entry name" value="APC_YAT"/>
</dbReference>
<dbReference type="EMBL" id="CP030926">
    <property type="protein sequence ID" value="AXN41902.1"/>
    <property type="molecule type" value="Genomic_DNA"/>
</dbReference>
<dbReference type="Proteomes" id="UP000220106">
    <property type="component" value="Unassembled WGS sequence"/>
</dbReference>
<feature type="transmembrane region" description="Helical" evidence="7">
    <location>
        <begin position="29"/>
        <end position="59"/>
    </location>
</feature>
<feature type="transmembrane region" description="Helical" evidence="7">
    <location>
        <begin position="420"/>
        <end position="440"/>
    </location>
</feature>
<evidence type="ECO:0000313" key="10">
    <source>
        <dbReference type="EMBL" id="PEJ24683.1"/>
    </source>
</evidence>
<feature type="transmembrane region" description="Helical" evidence="7">
    <location>
        <begin position="317"/>
        <end position="337"/>
    </location>
</feature>
<keyword evidence="2" id="KW-0813">Transport</keyword>
<evidence type="ECO:0000256" key="2">
    <source>
        <dbReference type="ARBA" id="ARBA00022448"/>
    </source>
</evidence>
<dbReference type="PIRSF" id="PIRSF006060">
    <property type="entry name" value="AA_transporter"/>
    <property type="match status" value="1"/>
</dbReference>
<dbReference type="RefSeq" id="WP_098178069.1">
    <property type="nucleotide sequence ID" value="NZ_CP030926.1"/>
</dbReference>
<sequence length="465" mass="50826">MISLGGAIGTGLFLGSGPAIHTAGPGGALVAYAVIGIMVYFIMTSLGELASFMPVSGAFSTYATRFIDPALGFALGWNYWFTWAMTLAAELSAATMVMKFWFPHSPSLLWSSLFLVLIFLLNYVSVKGYGEGEYWFSIIKVATIIIFIVVGILMIFGIMNGEAIGFKNFTVGDAPFAGGFLATLGIFIAAGFSFQGTEIVGVAAGESEDPAKNVPRAVRSIFWRIFLFYILAIFVIGLIVPYTNSSLQGHTIMVSPFTMVFEKVGLAFAASVMNAIILTAVLSAGNSSLYVTSRMLYSMANEGLAPRIFGKLNKRGVPIWGLVVTSLVGMLAFFASIFGDGVIYIWLMNAVGVTGFIFWLGIAASHYRFRKAYIAQGFSLDDLPYLSKWFPFGPIFSFILCFSVLLAQNYQAFIGDHIEWASVIASYLGIPLFLVMWLGYKFIKKTKVIPLEECQIDFDEHRNAK</sequence>
<evidence type="ECO:0000313" key="9">
    <source>
        <dbReference type="EMBL" id="AXN41902.1"/>
    </source>
</evidence>
<evidence type="ECO:0000313" key="12">
    <source>
        <dbReference type="Proteomes" id="UP000260457"/>
    </source>
</evidence>
<feature type="transmembrane region" description="Helical" evidence="7">
    <location>
        <begin position="264"/>
        <end position="285"/>
    </location>
</feature>
<dbReference type="InterPro" id="IPR004840">
    <property type="entry name" value="Amino_acid_permease_CS"/>
</dbReference>
<proteinExistence type="predicted"/>
<keyword evidence="5 7" id="KW-1133">Transmembrane helix</keyword>
<dbReference type="PANTHER" id="PTHR43341">
    <property type="entry name" value="AMINO ACID PERMEASE"/>
    <property type="match status" value="1"/>
</dbReference>
<evidence type="ECO:0000256" key="1">
    <source>
        <dbReference type="ARBA" id="ARBA00004141"/>
    </source>
</evidence>
<feature type="transmembrane region" description="Helical" evidence="7">
    <location>
        <begin position="80"/>
        <end position="102"/>
    </location>
</feature>
<keyword evidence="4" id="KW-0029">Amino-acid transport</keyword>
<protein>
    <submittedName>
        <fullName evidence="9">Amino acid permease</fullName>
    </submittedName>
    <submittedName>
        <fullName evidence="10">Gamma-aminobutyrate permease</fullName>
    </submittedName>
</protein>
<feature type="transmembrane region" description="Helical" evidence="7">
    <location>
        <begin position="343"/>
        <end position="369"/>
    </location>
</feature>